<protein>
    <recommendedName>
        <fullName evidence="5">Thioesterase/thiol ester dehydrase-isomerase</fullName>
    </recommendedName>
</protein>
<dbReference type="OrthoDB" id="2532955at2759"/>
<evidence type="ECO:0000259" key="1">
    <source>
        <dbReference type="Pfam" id="PF13622"/>
    </source>
</evidence>
<dbReference type="EMBL" id="KL584716">
    <property type="protein sequence ID" value="KEQ70667.1"/>
    <property type="molecule type" value="Genomic_DNA"/>
</dbReference>
<dbReference type="Pfam" id="PF13622">
    <property type="entry name" value="4HBT_3"/>
    <property type="match status" value="1"/>
</dbReference>
<dbReference type="PANTHER" id="PTHR38110">
    <property type="entry name" value="CHROMOSOME 23, WHOLE GENOME SHOTGUN SEQUENCE"/>
    <property type="match status" value="1"/>
</dbReference>
<dbReference type="SUPFAM" id="SSF54637">
    <property type="entry name" value="Thioesterase/thiol ester dehydrase-isomerase"/>
    <property type="match status" value="2"/>
</dbReference>
<dbReference type="AlphaFoldDB" id="A0A074WLM5"/>
<name>A0A074WLM5_9PEZI</name>
<dbReference type="GeneID" id="25415574"/>
<feature type="domain" description="Acyl-CoA thioesterase-like N-terminal HotDog" evidence="1">
    <location>
        <begin position="23"/>
        <end position="113"/>
    </location>
</feature>
<accession>A0A074WLM5</accession>
<gene>
    <name evidence="3" type="ORF">M436DRAFT_74996</name>
</gene>
<organism evidence="3 4">
    <name type="scientific">Aureobasidium namibiae CBS 147.97</name>
    <dbReference type="NCBI Taxonomy" id="1043004"/>
    <lineage>
        <taxon>Eukaryota</taxon>
        <taxon>Fungi</taxon>
        <taxon>Dikarya</taxon>
        <taxon>Ascomycota</taxon>
        <taxon>Pezizomycotina</taxon>
        <taxon>Dothideomycetes</taxon>
        <taxon>Dothideomycetidae</taxon>
        <taxon>Dothideales</taxon>
        <taxon>Saccotheciaceae</taxon>
        <taxon>Aureobasidium</taxon>
    </lineage>
</organism>
<proteinExistence type="predicted"/>
<evidence type="ECO:0000313" key="3">
    <source>
        <dbReference type="EMBL" id="KEQ70667.1"/>
    </source>
</evidence>
<dbReference type="PANTHER" id="PTHR38110:SF1">
    <property type="entry name" value="THIOESTERASE DOMAIN-CONTAINING PROTEIN"/>
    <property type="match status" value="1"/>
</dbReference>
<dbReference type="Gene3D" id="2.40.160.210">
    <property type="entry name" value="Acyl-CoA thioesterase, double hotdog domain"/>
    <property type="match status" value="2"/>
</dbReference>
<reference evidence="3 4" key="1">
    <citation type="journal article" date="2014" name="BMC Genomics">
        <title>Genome sequencing of four Aureobasidium pullulans varieties: biotechnological potential, stress tolerance, and description of new species.</title>
        <authorList>
            <person name="Gostin Ar C."/>
            <person name="Ohm R.A."/>
            <person name="Kogej T."/>
            <person name="Sonjak S."/>
            <person name="Turk M."/>
            <person name="Zajc J."/>
            <person name="Zalar P."/>
            <person name="Grube M."/>
            <person name="Sun H."/>
            <person name="Han J."/>
            <person name="Sharma A."/>
            <person name="Chiniquy J."/>
            <person name="Ngan C.Y."/>
            <person name="Lipzen A."/>
            <person name="Barry K."/>
            <person name="Grigoriev I.V."/>
            <person name="Gunde-Cimerman N."/>
        </authorList>
    </citation>
    <scope>NUCLEOTIDE SEQUENCE [LARGE SCALE GENOMIC DNA]</scope>
    <source>
        <strain evidence="3 4">CBS 147.97</strain>
    </source>
</reference>
<dbReference type="InterPro" id="IPR052389">
    <property type="entry name" value="Sec_Metab_Biosynth-Assoc"/>
</dbReference>
<evidence type="ECO:0000313" key="4">
    <source>
        <dbReference type="Proteomes" id="UP000027730"/>
    </source>
</evidence>
<evidence type="ECO:0008006" key="5">
    <source>
        <dbReference type="Google" id="ProtNLM"/>
    </source>
</evidence>
<dbReference type="STRING" id="1043004.A0A074WLM5"/>
<dbReference type="InterPro" id="IPR029069">
    <property type="entry name" value="HotDog_dom_sf"/>
</dbReference>
<dbReference type="RefSeq" id="XP_013424966.1">
    <property type="nucleotide sequence ID" value="XM_013569512.1"/>
</dbReference>
<dbReference type="Pfam" id="PF20789">
    <property type="entry name" value="4HBT_3C"/>
    <property type="match status" value="1"/>
</dbReference>
<sequence>MYPFSDATTVTSTGTHTYTADFPKDYCIGSVPHGGYITSCFMRVAQLHFATTLAKQNQPHTMSMHLEFLRRTSIGPALFNVRDVKIGRGTSVIHVTLFQEGGDREEVAAYITNSNLSTEEGTSFPTGWKLEPAPPHANVAALKAGTDDTWKEQKSMPFAIFRRASQHVNFYFPKQGQRMRSLADQWMCFSNGERFTNTSLGYVSDMFPQILESYRTGSDPYAVEPLRDAKEINELAAQQKGFSSAWYPTLLLNLDIKKVLPEEGVEFLFLRVRAKQIKNGRYDLEVIIMDDTGDIVALSHHVCMVMSAQRNLQARSKPAEKPSKL</sequence>
<dbReference type="InterPro" id="IPR049450">
    <property type="entry name" value="ACOT8-like_C"/>
</dbReference>
<dbReference type="Proteomes" id="UP000027730">
    <property type="component" value="Unassembled WGS sequence"/>
</dbReference>
<evidence type="ECO:0000259" key="2">
    <source>
        <dbReference type="Pfam" id="PF20789"/>
    </source>
</evidence>
<keyword evidence="4" id="KW-1185">Reference proteome</keyword>
<feature type="domain" description="Acyl-CoA thioesterase-like C-terminal" evidence="2">
    <location>
        <begin position="163"/>
        <end position="305"/>
    </location>
</feature>
<dbReference type="InterPro" id="IPR042171">
    <property type="entry name" value="Acyl-CoA_hotdog"/>
</dbReference>
<dbReference type="HOGENOM" id="CLU_050730_0_0_1"/>
<dbReference type="InterPro" id="IPR049449">
    <property type="entry name" value="TesB_ACOT8-like_N"/>
</dbReference>